<dbReference type="PANTHER" id="PTHR12243">
    <property type="entry name" value="MADF DOMAIN TRANSCRIPTION FACTOR"/>
    <property type="match status" value="1"/>
</dbReference>
<accession>A0A0A1XNX3</accession>
<gene>
    <name evidence="2" type="primary">Adf1_24</name>
    <name evidence="2" type="ORF">g.9330</name>
</gene>
<dbReference type="PROSITE" id="PS51029">
    <property type="entry name" value="MADF"/>
    <property type="match status" value="1"/>
</dbReference>
<protein>
    <submittedName>
        <fullName evidence="2">Transcription factor Adf-1</fullName>
    </submittedName>
</protein>
<sequence>MLEERLIKEIQQNECLWNKYNPDYKNKRKKDVCWSSVSNNVGESVEICRKRWKALRDRFVIELRARSKTGGNTKKEWLFFEQLFFLTAAITPKGTFSSQSAPLLNSQVAHQSKLKNPVDKKDKQLESPKTAAAKVASVALGSDAQRYSNLDETFRTLVENYLNFVNTYKQSADPFLAVIQEFFDKVPQHRQTAFKMEILNYTYKMYIEMKD</sequence>
<dbReference type="GO" id="GO:0005667">
    <property type="term" value="C:transcription regulator complex"/>
    <property type="evidence" value="ECO:0007669"/>
    <property type="project" value="TreeGrafter"/>
</dbReference>
<dbReference type="Pfam" id="PF10545">
    <property type="entry name" value="MADF_DNA_bdg"/>
    <property type="match status" value="1"/>
</dbReference>
<dbReference type="AlphaFoldDB" id="A0A0A1XNX3"/>
<name>A0A0A1XNX3_ZEUCU</name>
<dbReference type="InterPro" id="IPR006578">
    <property type="entry name" value="MADF-dom"/>
</dbReference>
<dbReference type="EMBL" id="GBXI01001596">
    <property type="protein sequence ID" value="JAD12696.1"/>
    <property type="molecule type" value="Transcribed_RNA"/>
</dbReference>
<dbReference type="GO" id="GO:0005634">
    <property type="term" value="C:nucleus"/>
    <property type="evidence" value="ECO:0007669"/>
    <property type="project" value="TreeGrafter"/>
</dbReference>
<feature type="domain" description="MADF" evidence="1">
    <location>
        <begin position="5"/>
        <end position="91"/>
    </location>
</feature>
<reference evidence="2" key="1">
    <citation type="submission" date="2014-11" db="EMBL/GenBank/DDBJ databases">
        <authorList>
            <person name="Geib S."/>
        </authorList>
    </citation>
    <scope>NUCLEOTIDE SEQUENCE</scope>
</reference>
<dbReference type="GO" id="GO:0006357">
    <property type="term" value="P:regulation of transcription by RNA polymerase II"/>
    <property type="evidence" value="ECO:0007669"/>
    <property type="project" value="TreeGrafter"/>
</dbReference>
<organism evidence="2">
    <name type="scientific">Zeugodacus cucurbitae</name>
    <name type="common">Melon fruit fly</name>
    <name type="synonym">Bactrocera cucurbitae</name>
    <dbReference type="NCBI Taxonomy" id="28588"/>
    <lineage>
        <taxon>Eukaryota</taxon>
        <taxon>Metazoa</taxon>
        <taxon>Ecdysozoa</taxon>
        <taxon>Arthropoda</taxon>
        <taxon>Hexapoda</taxon>
        <taxon>Insecta</taxon>
        <taxon>Pterygota</taxon>
        <taxon>Neoptera</taxon>
        <taxon>Endopterygota</taxon>
        <taxon>Diptera</taxon>
        <taxon>Brachycera</taxon>
        <taxon>Muscomorpha</taxon>
        <taxon>Tephritoidea</taxon>
        <taxon>Tephritidae</taxon>
        <taxon>Zeugodacus</taxon>
        <taxon>Zeugodacus</taxon>
    </lineage>
</organism>
<dbReference type="InterPro" id="IPR039353">
    <property type="entry name" value="TF_Adf1"/>
</dbReference>
<evidence type="ECO:0000313" key="2">
    <source>
        <dbReference type="EMBL" id="JAD12696.1"/>
    </source>
</evidence>
<evidence type="ECO:0000259" key="1">
    <source>
        <dbReference type="PROSITE" id="PS51029"/>
    </source>
</evidence>
<dbReference type="PANTHER" id="PTHR12243:SF67">
    <property type="entry name" value="COREPRESSOR OF PANGOLIN, ISOFORM A-RELATED"/>
    <property type="match status" value="1"/>
</dbReference>
<reference evidence="2" key="2">
    <citation type="journal article" date="2015" name="Gigascience">
        <title>Reconstructing a comprehensive transcriptome assembly of a white-pupal translocated strain of the pest fruit fly Bactrocera cucurbitae.</title>
        <authorList>
            <person name="Sim S.B."/>
            <person name="Calla B."/>
            <person name="Hall B."/>
            <person name="DeRego T."/>
            <person name="Geib S.M."/>
        </authorList>
    </citation>
    <scope>NUCLEOTIDE SEQUENCE</scope>
</reference>
<dbReference type="SMART" id="SM00595">
    <property type="entry name" value="MADF"/>
    <property type="match status" value="1"/>
</dbReference>
<proteinExistence type="predicted"/>